<gene>
    <name evidence="2" type="ORF">F4560_004659</name>
</gene>
<dbReference type="AlphaFoldDB" id="A0A7W9HMS8"/>
<dbReference type="SUPFAM" id="SSF48452">
    <property type="entry name" value="TPR-like"/>
    <property type="match status" value="1"/>
</dbReference>
<proteinExistence type="predicted"/>
<feature type="domain" description="HTH cro/C1-type" evidence="1">
    <location>
        <begin position="48"/>
        <end position="103"/>
    </location>
</feature>
<dbReference type="Gene3D" id="1.10.260.40">
    <property type="entry name" value="lambda repressor-like DNA-binding domains"/>
    <property type="match status" value="1"/>
</dbReference>
<accession>A0A7W9HMS8</accession>
<dbReference type="PROSITE" id="PS50943">
    <property type="entry name" value="HTH_CROC1"/>
    <property type="match status" value="1"/>
</dbReference>
<dbReference type="InterPro" id="IPR010982">
    <property type="entry name" value="Lambda_DNA-bd_dom_sf"/>
</dbReference>
<dbReference type="EMBL" id="JACHMO010000001">
    <property type="protein sequence ID" value="MBB5804891.1"/>
    <property type="molecule type" value="Genomic_DNA"/>
</dbReference>
<dbReference type="GO" id="GO:0003677">
    <property type="term" value="F:DNA binding"/>
    <property type="evidence" value="ECO:0007669"/>
    <property type="project" value="InterPro"/>
</dbReference>
<dbReference type="SMART" id="SM00530">
    <property type="entry name" value="HTH_XRE"/>
    <property type="match status" value="1"/>
</dbReference>
<dbReference type="RefSeq" id="WP_184923035.1">
    <property type="nucleotide sequence ID" value="NZ_JACHMO010000001.1"/>
</dbReference>
<organism evidence="2 3">
    <name type="scientific">Saccharothrix ecbatanensis</name>
    <dbReference type="NCBI Taxonomy" id="1105145"/>
    <lineage>
        <taxon>Bacteria</taxon>
        <taxon>Bacillati</taxon>
        <taxon>Actinomycetota</taxon>
        <taxon>Actinomycetes</taxon>
        <taxon>Pseudonocardiales</taxon>
        <taxon>Pseudonocardiaceae</taxon>
        <taxon>Saccharothrix</taxon>
    </lineage>
</organism>
<keyword evidence="3" id="KW-1185">Reference proteome</keyword>
<dbReference type="CDD" id="cd00093">
    <property type="entry name" value="HTH_XRE"/>
    <property type="match status" value="1"/>
</dbReference>
<name>A0A7W9HMS8_9PSEU</name>
<sequence length="446" mass="48977">MALDRTDPTTGRPAVVVPEAPLPPLPRSLWKSREVREAVRNQSPGAVVAVARRAHGLRQGELGSLAGFSQSAISRLESGSNISYDLRVLRPLQRLLGIPAHLLGLSDNTLPMDAADVTRLAPGFADLLNGVVGVDVDTLVALTSAAVYGGSSGSGGAIADDALSWLRSLRRIINDAHNWRSSRALLPIARGMYDFIEVLRRSARGEQRRELLVIAATYAEFLGWMHDEIGDPRGAIQWTTRALEQGQAADDRDVVAYSYVRMSQLAEADGDVDRVVGLVRAACREQALGPMVRALAFRQEARALSVAGDEASCMDRLDAARTEFERVSPRTDDEYWIGYCATAEHFDMERAASWLQLGKPTRAIEVYRDVQDRVWRQLCTWEQGVHIAKLAHAHAMAGEQEHAMSLAYEALDNARVTKSSLVLRELGKLGKWEGAPDVAELVREIR</sequence>
<dbReference type="InterPro" id="IPR001387">
    <property type="entry name" value="Cro/C1-type_HTH"/>
</dbReference>
<evidence type="ECO:0000259" key="1">
    <source>
        <dbReference type="PROSITE" id="PS50943"/>
    </source>
</evidence>
<dbReference type="SUPFAM" id="SSF47413">
    <property type="entry name" value="lambda repressor-like DNA-binding domains"/>
    <property type="match status" value="1"/>
</dbReference>
<evidence type="ECO:0000313" key="2">
    <source>
        <dbReference type="EMBL" id="MBB5804891.1"/>
    </source>
</evidence>
<dbReference type="InterPro" id="IPR011990">
    <property type="entry name" value="TPR-like_helical_dom_sf"/>
</dbReference>
<dbReference type="Gene3D" id="1.25.40.10">
    <property type="entry name" value="Tetratricopeptide repeat domain"/>
    <property type="match status" value="1"/>
</dbReference>
<evidence type="ECO:0000313" key="3">
    <source>
        <dbReference type="Proteomes" id="UP000552097"/>
    </source>
</evidence>
<dbReference type="Proteomes" id="UP000552097">
    <property type="component" value="Unassembled WGS sequence"/>
</dbReference>
<protein>
    <submittedName>
        <fullName evidence="2">Transcriptional regulator with XRE-family HTH domain</fullName>
    </submittedName>
</protein>
<comment type="caution">
    <text evidence="2">The sequence shown here is derived from an EMBL/GenBank/DDBJ whole genome shotgun (WGS) entry which is preliminary data.</text>
</comment>
<dbReference type="Pfam" id="PF13560">
    <property type="entry name" value="HTH_31"/>
    <property type="match status" value="1"/>
</dbReference>
<reference evidence="2 3" key="1">
    <citation type="submission" date="2020-08" db="EMBL/GenBank/DDBJ databases">
        <title>Sequencing the genomes of 1000 actinobacteria strains.</title>
        <authorList>
            <person name="Klenk H.-P."/>
        </authorList>
    </citation>
    <scope>NUCLEOTIDE SEQUENCE [LARGE SCALE GENOMIC DNA]</scope>
    <source>
        <strain evidence="2 3">DSM 45486</strain>
    </source>
</reference>